<dbReference type="NCBIfam" id="NF033516">
    <property type="entry name" value="transpos_IS3"/>
    <property type="match status" value="1"/>
</dbReference>
<dbReference type="PANTHER" id="PTHR46889">
    <property type="entry name" value="TRANSPOSASE INSF FOR INSERTION SEQUENCE IS3B-RELATED"/>
    <property type="match status" value="1"/>
</dbReference>
<evidence type="ECO:0000313" key="2">
    <source>
        <dbReference type="EMBL" id="MDE8602909.1"/>
    </source>
</evidence>
<evidence type="ECO:0000313" key="3">
    <source>
        <dbReference type="EMBL" id="MDE8604018.1"/>
    </source>
</evidence>
<dbReference type="EMBL" id="JAMZEG020000003">
    <property type="protein sequence ID" value="MDE8604018.1"/>
    <property type="molecule type" value="Genomic_DNA"/>
</dbReference>
<dbReference type="PROSITE" id="PS50994">
    <property type="entry name" value="INTEGRASE"/>
    <property type="match status" value="1"/>
</dbReference>
<dbReference type="Proteomes" id="UP001139522">
    <property type="component" value="Unassembled WGS sequence"/>
</dbReference>
<dbReference type="RefSeq" id="WP_255896121.1">
    <property type="nucleotide sequence ID" value="NZ_JAMZEG020000002.1"/>
</dbReference>
<keyword evidence="4" id="KW-1185">Reference proteome</keyword>
<sequence>MVQGLRDRFKLPNLLRSLSLPRSVFYYHCQRLAQPDSYAEAKKKIQEIFHEHKGRYGYRRITTELRKAKIELNHKKVQKLMKLLGLKSKVRPKRYRSYRGEIGRIADNLLCRNFKADRPSEKWVTDVTEFNIKGQKVYLSPVIDLFNQEVIAYQIKKTAHLPLVTDMLKEAMSGLKEGETPILHSDQGWQYQQKQTRHLLEKHGLQQSMSRKGNCLDNAMAENFFALLKTEMFHGETFEDADDLIQKLEEYIDYYNTKRIIMGLNGLTPVEYRNQALLAG</sequence>
<dbReference type="PANTHER" id="PTHR46889:SF7">
    <property type="entry name" value="TRANSPOSASE FOR INSERTION SEQUENCE ELEMENT IS904"/>
    <property type="match status" value="1"/>
</dbReference>
<dbReference type="InterPro" id="IPR050900">
    <property type="entry name" value="Transposase_IS3/IS150/IS904"/>
</dbReference>
<evidence type="ECO:0000259" key="1">
    <source>
        <dbReference type="PROSITE" id="PS50994"/>
    </source>
</evidence>
<proteinExistence type="predicted"/>
<dbReference type="InterPro" id="IPR025948">
    <property type="entry name" value="HTH-like_dom"/>
</dbReference>
<dbReference type="InterPro" id="IPR036397">
    <property type="entry name" value="RNaseH_sf"/>
</dbReference>
<organism evidence="3 4">
    <name type="scientific">Marinomonas maritima</name>
    <dbReference type="NCBI Taxonomy" id="2940935"/>
    <lineage>
        <taxon>Bacteria</taxon>
        <taxon>Pseudomonadati</taxon>
        <taxon>Pseudomonadota</taxon>
        <taxon>Gammaproteobacteria</taxon>
        <taxon>Oceanospirillales</taxon>
        <taxon>Oceanospirillaceae</taxon>
        <taxon>Marinomonas</taxon>
    </lineage>
</organism>
<gene>
    <name evidence="2" type="ORF">M3I01_008205</name>
    <name evidence="3" type="ORF">M3I01_014060</name>
</gene>
<protein>
    <submittedName>
        <fullName evidence="3">IS3 family transposase</fullName>
    </submittedName>
</protein>
<dbReference type="EMBL" id="JAMZEG020000002">
    <property type="protein sequence ID" value="MDE8602909.1"/>
    <property type="molecule type" value="Genomic_DNA"/>
</dbReference>
<dbReference type="SUPFAM" id="SSF53098">
    <property type="entry name" value="Ribonuclease H-like"/>
    <property type="match status" value="1"/>
</dbReference>
<accession>A0ABT5WGR7</accession>
<comment type="caution">
    <text evidence="3">The sequence shown here is derived from an EMBL/GenBank/DDBJ whole genome shotgun (WGS) entry which is preliminary data.</text>
</comment>
<dbReference type="InterPro" id="IPR012337">
    <property type="entry name" value="RNaseH-like_sf"/>
</dbReference>
<feature type="domain" description="Integrase catalytic" evidence="1">
    <location>
        <begin position="115"/>
        <end position="277"/>
    </location>
</feature>
<dbReference type="Pfam" id="PF00665">
    <property type="entry name" value="rve"/>
    <property type="match status" value="1"/>
</dbReference>
<reference evidence="3" key="1">
    <citation type="submission" date="2023-01" db="EMBL/GenBank/DDBJ databases">
        <title>Psychroserpens sp. MSW6 and Marinomonas sp. RSW2, isolated from seawater.</title>
        <authorList>
            <person name="Kristyanto S."/>
            <person name="Jung J."/>
            <person name="Kim J.M."/>
            <person name="Jeon C.O."/>
        </authorList>
    </citation>
    <scope>NUCLEOTIDE SEQUENCE</scope>
    <source>
        <strain evidence="3">RSW2</strain>
    </source>
</reference>
<dbReference type="InterPro" id="IPR001584">
    <property type="entry name" value="Integrase_cat-core"/>
</dbReference>
<dbReference type="InterPro" id="IPR048020">
    <property type="entry name" value="Transpos_IS3"/>
</dbReference>
<dbReference type="Pfam" id="PF13333">
    <property type="entry name" value="rve_2"/>
    <property type="match status" value="1"/>
</dbReference>
<name>A0ABT5WGR7_9GAMM</name>
<dbReference type="Pfam" id="PF13276">
    <property type="entry name" value="HTH_21"/>
    <property type="match status" value="1"/>
</dbReference>
<dbReference type="Gene3D" id="3.30.420.10">
    <property type="entry name" value="Ribonuclease H-like superfamily/Ribonuclease H"/>
    <property type="match status" value="1"/>
</dbReference>
<evidence type="ECO:0000313" key="4">
    <source>
        <dbReference type="Proteomes" id="UP001139522"/>
    </source>
</evidence>